<evidence type="ECO:0000256" key="1">
    <source>
        <dbReference type="ARBA" id="ARBA00004141"/>
    </source>
</evidence>
<gene>
    <name evidence="10" type="ORF">MNOR_LOCUS2584</name>
</gene>
<dbReference type="PANTHER" id="PTHR10306">
    <property type="entry name" value="SYNAPTOPHYSIN"/>
    <property type="match status" value="1"/>
</dbReference>
<keyword evidence="5 8" id="KW-0472">Membrane</keyword>
<evidence type="ECO:0000256" key="3">
    <source>
        <dbReference type="ARBA" id="ARBA00022692"/>
    </source>
</evidence>
<keyword evidence="6" id="KW-0325">Glycoprotein</keyword>
<feature type="domain" description="MARVEL" evidence="9">
    <location>
        <begin position="27"/>
        <end position="173"/>
    </location>
</feature>
<feature type="transmembrane region" description="Helical" evidence="8">
    <location>
        <begin position="200"/>
        <end position="223"/>
    </location>
</feature>
<evidence type="ECO:0000313" key="11">
    <source>
        <dbReference type="Proteomes" id="UP001497623"/>
    </source>
</evidence>
<evidence type="ECO:0000256" key="8">
    <source>
        <dbReference type="SAM" id="Phobius"/>
    </source>
</evidence>
<proteinExistence type="inferred from homology"/>
<dbReference type="GO" id="GO:0016020">
    <property type="term" value="C:membrane"/>
    <property type="evidence" value="ECO:0007669"/>
    <property type="project" value="InterPro"/>
</dbReference>
<evidence type="ECO:0000313" key="10">
    <source>
        <dbReference type="EMBL" id="CAL4062285.1"/>
    </source>
</evidence>
<dbReference type="PANTHER" id="PTHR10306:SF17">
    <property type="entry name" value="MARVEL DOMAIN-CONTAINING PROTEIN"/>
    <property type="match status" value="1"/>
</dbReference>
<organism evidence="10 11">
    <name type="scientific">Meganyctiphanes norvegica</name>
    <name type="common">Northern krill</name>
    <name type="synonym">Thysanopoda norvegica</name>
    <dbReference type="NCBI Taxonomy" id="48144"/>
    <lineage>
        <taxon>Eukaryota</taxon>
        <taxon>Metazoa</taxon>
        <taxon>Ecdysozoa</taxon>
        <taxon>Arthropoda</taxon>
        <taxon>Crustacea</taxon>
        <taxon>Multicrustacea</taxon>
        <taxon>Malacostraca</taxon>
        <taxon>Eumalacostraca</taxon>
        <taxon>Eucarida</taxon>
        <taxon>Euphausiacea</taxon>
        <taxon>Euphausiidae</taxon>
        <taxon>Meganyctiphanes</taxon>
    </lineage>
</organism>
<evidence type="ECO:0000256" key="2">
    <source>
        <dbReference type="ARBA" id="ARBA00006476"/>
    </source>
</evidence>
<name>A0AAV2PRQ5_MEGNR</name>
<evidence type="ECO:0000259" key="9">
    <source>
        <dbReference type="Pfam" id="PF01284"/>
    </source>
</evidence>
<protein>
    <recommendedName>
        <fullName evidence="9">MARVEL domain-containing protein</fullName>
    </recommendedName>
</protein>
<dbReference type="EMBL" id="CAXKWB010000805">
    <property type="protein sequence ID" value="CAL4062285.1"/>
    <property type="molecule type" value="Genomic_DNA"/>
</dbReference>
<feature type="region of interest" description="Disordered" evidence="7">
    <location>
        <begin position="258"/>
        <end position="282"/>
    </location>
</feature>
<dbReference type="Proteomes" id="UP001497623">
    <property type="component" value="Unassembled WGS sequence"/>
</dbReference>
<comment type="caution">
    <text evidence="10">The sequence shown here is derived from an EMBL/GenBank/DDBJ whole genome shotgun (WGS) entry which is preliminary data.</text>
</comment>
<reference evidence="10 11" key="1">
    <citation type="submission" date="2024-05" db="EMBL/GenBank/DDBJ databases">
        <authorList>
            <person name="Wallberg A."/>
        </authorList>
    </citation>
    <scope>NUCLEOTIDE SEQUENCE [LARGE SCALE GENOMIC DNA]</scope>
</reference>
<evidence type="ECO:0000256" key="6">
    <source>
        <dbReference type="ARBA" id="ARBA00023180"/>
    </source>
</evidence>
<dbReference type="GO" id="GO:0008021">
    <property type="term" value="C:synaptic vesicle"/>
    <property type="evidence" value="ECO:0007669"/>
    <property type="project" value="InterPro"/>
</dbReference>
<feature type="transmembrane region" description="Helical" evidence="8">
    <location>
        <begin position="104"/>
        <end position="124"/>
    </location>
</feature>
<keyword evidence="3 8" id="KW-0812">Transmembrane</keyword>
<comment type="subcellular location">
    <subcellularLocation>
        <location evidence="1">Membrane</location>
        <topology evidence="1">Multi-pass membrane protein</topology>
    </subcellularLocation>
</comment>
<accession>A0AAV2PRQ5</accession>
<feature type="transmembrane region" description="Helical" evidence="8">
    <location>
        <begin position="25"/>
        <end position="45"/>
    </location>
</feature>
<feature type="transmembrane region" description="Helical" evidence="8">
    <location>
        <begin position="131"/>
        <end position="156"/>
    </location>
</feature>
<feature type="compositionally biased region" description="Polar residues" evidence="7">
    <location>
        <begin position="267"/>
        <end position="282"/>
    </location>
</feature>
<evidence type="ECO:0000256" key="4">
    <source>
        <dbReference type="ARBA" id="ARBA00022989"/>
    </source>
</evidence>
<evidence type="ECO:0000256" key="5">
    <source>
        <dbReference type="ARBA" id="ARBA00023136"/>
    </source>
</evidence>
<comment type="similarity">
    <text evidence="2">Belongs to the synaptophysin/synaptobrevin family.</text>
</comment>
<dbReference type="Pfam" id="PF01284">
    <property type="entry name" value="MARVEL"/>
    <property type="match status" value="1"/>
</dbReference>
<keyword evidence="4 8" id="KW-1133">Transmembrane helix</keyword>
<keyword evidence="11" id="KW-1185">Reference proteome</keyword>
<evidence type="ECO:0000256" key="7">
    <source>
        <dbReference type="SAM" id="MobiDB-lite"/>
    </source>
</evidence>
<sequence>MEAENPQTGACDPKNKKTEMAKKQLVFTLKLIKIALCIIVMALVLNFSDDYKINIKCQNENDIEVHTQIEFPFRLHELSHETTVCNNSVEQIYFENNFSVESGVFVGMAVISIVYVFFTLLVHWKKHGKPVYLIIDALYHGVLSALWLNSSFVWAVGLEHFMGELEFDNIKHINRHICQEDGELCALHKNIDFLLLDLSVVLGFVIALVGILIVVIICTQVCIPSEVDSSKWTHDQQDLYKNKNILGDVKLIAESDASSTSSAKQSIEGSDNTSTSSVQESC</sequence>
<dbReference type="InterPro" id="IPR008253">
    <property type="entry name" value="Marvel"/>
</dbReference>
<dbReference type="AlphaFoldDB" id="A0AAV2PRQ5"/>
<dbReference type="InterPro" id="IPR001285">
    <property type="entry name" value="Synaptophysin/porin"/>
</dbReference>